<gene>
    <name evidence="2" type="ORF">TRUGW13939_09899</name>
</gene>
<reference evidence="3" key="1">
    <citation type="submission" date="2020-06" db="EMBL/GenBank/DDBJ databases">
        <title>A chromosome-scale genome assembly of Talaromyces rugulosus W13939.</title>
        <authorList>
            <person name="Wang B."/>
            <person name="Guo L."/>
            <person name="Ye K."/>
            <person name="Wang L."/>
        </authorList>
    </citation>
    <scope>NUCLEOTIDE SEQUENCE [LARGE SCALE GENOMIC DNA]</scope>
    <source>
        <strain evidence="3">W13939</strain>
    </source>
</reference>
<keyword evidence="3" id="KW-1185">Reference proteome</keyword>
<evidence type="ECO:0000256" key="1">
    <source>
        <dbReference type="SAM" id="MobiDB-lite"/>
    </source>
</evidence>
<dbReference type="RefSeq" id="XP_035348911.1">
    <property type="nucleotide sequence ID" value="XM_035493018.1"/>
</dbReference>
<sequence>MTANESPASSSLNTNTIAQQADAALNTVGDKISDLTGQHEAVNKGTLLIESLTSGILLMNIVVTGLQENVLGTQREQPSENQNQDQDQDESTSVAKEDISNQQVEEFLRHQYRSYKAQVYINDHEVKTAIGREENKVDVESAEEARRCSFLVRRTTASLISRPANFCLYHIQPFIIKYHNTLNAVILCIVLACIVWNTLEDIMNSYPDQGNRRPSTTASIPSSRYTDNGFTCSRLRCHCDAANREEPDPTEPISLEDPQSQRRAEYFHRPPVLGPYSGPRNSDDSPYSYFHYEKLSEAEYCEQCQYCWALSRWCGRLPGSEAEKPLLPYQQNSSTAGFTRNQKKMLFPNATWIQEPLIVNTARVSNDNLVPREREQFVPAVFSHTLTSQSLKDFSARELAFLREEKNPSLESIRPCRTLPQTPAKDCQRLRFCKDIRGARRDTWAFEEGSLVIGIHPSFVDLNQQLIQEDEFELRYGEVYVICRMFADKWALCARLRMSDTIMPVRHSDLVDHGFENIKFLPLCAVTLAANFASFDRRWSEHRMRCPYSSSFPSGGLRVTPPIRCDSVLASVDMAACNFASLHVPWLVFHLCKPRIPLPPKTEHVPFHPPKRGIGRLIDNTVNGRNTLGRMWRTIVPCEASESQSSSDNPGLYLEKEVDFLEDDISSIYQDGPEPVQEEQLRDFNLRSPMRKRKSIRQLFFGSRRYKQLDVPDEKAQHEEKNTKEYSKPTKHV</sequence>
<accession>A0A7H8R9E5</accession>
<dbReference type="AlphaFoldDB" id="A0A7H8R9E5"/>
<feature type="region of interest" description="Disordered" evidence="1">
    <location>
        <begin position="710"/>
        <end position="733"/>
    </location>
</feature>
<dbReference type="KEGG" id="trg:TRUGW13939_09899"/>
<dbReference type="EMBL" id="CP055902">
    <property type="protein sequence ID" value="QKX62737.1"/>
    <property type="molecule type" value="Genomic_DNA"/>
</dbReference>
<evidence type="ECO:0000313" key="2">
    <source>
        <dbReference type="EMBL" id="QKX62737.1"/>
    </source>
</evidence>
<dbReference type="OrthoDB" id="4526763at2759"/>
<protein>
    <submittedName>
        <fullName evidence="2">Uncharacterized protein</fullName>
    </submittedName>
</protein>
<dbReference type="GeneID" id="55997381"/>
<evidence type="ECO:0000313" key="3">
    <source>
        <dbReference type="Proteomes" id="UP000509510"/>
    </source>
</evidence>
<name>A0A7H8R9E5_TALRU</name>
<proteinExistence type="predicted"/>
<dbReference type="Proteomes" id="UP000509510">
    <property type="component" value="Chromosome V"/>
</dbReference>
<organism evidence="2 3">
    <name type="scientific">Talaromyces rugulosus</name>
    <name type="common">Penicillium rugulosum</name>
    <dbReference type="NCBI Taxonomy" id="121627"/>
    <lineage>
        <taxon>Eukaryota</taxon>
        <taxon>Fungi</taxon>
        <taxon>Dikarya</taxon>
        <taxon>Ascomycota</taxon>
        <taxon>Pezizomycotina</taxon>
        <taxon>Eurotiomycetes</taxon>
        <taxon>Eurotiomycetidae</taxon>
        <taxon>Eurotiales</taxon>
        <taxon>Trichocomaceae</taxon>
        <taxon>Talaromyces</taxon>
        <taxon>Talaromyces sect. Islandici</taxon>
    </lineage>
</organism>
<feature type="region of interest" description="Disordered" evidence="1">
    <location>
        <begin position="73"/>
        <end position="96"/>
    </location>
</feature>